<evidence type="ECO:0000256" key="8">
    <source>
        <dbReference type="ARBA" id="ARBA00022737"/>
    </source>
</evidence>
<dbReference type="FunFam" id="3.30.200.20:FF:000004">
    <property type="entry name" value="Calcium-dependent protein kinase 1"/>
    <property type="match status" value="1"/>
</dbReference>
<keyword evidence="10 22" id="KW-0418">Kinase</keyword>
<dbReference type="Proteomes" id="UP000504604">
    <property type="component" value="Linkage group LG12"/>
</dbReference>
<dbReference type="InterPro" id="IPR011992">
    <property type="entry name" value="EF-hand-dom_pair"/>
</dbReference>
<keyword evidence="8" id="KW-0677">Repeat</keyword>
<evidence type="ECO:0000256" key="16">
    <source>
        <dbReference type="ARBA" id="ARBA00048679"/>
    </source>
</evidence>
<comment type="similarity">
    <text evidence="1">Belongs to the protein kinase superfamily. CAMK Ser/Thr protein kinase family. CaMK subfamily.</text>
</comment>
<evidence type="ECO:0000256" key="12">
    <source>
        <dbReference type="ARBA" id="ARBA00022840"/>
    </source>
</evidence>
<dbReference type="InParanoid" id="A0A6I9UNG0"/>
<feature type="domain" description="EF-hand" evidence="20">
    <location>
        <begin position="430"/>
        <end position="465"/>
    </location>
</feature>
<organism evidence="21 22">
    <name type="scientific">Sesamum indicum</name>
    <name type="common">Oriental sesame</name>
    <name type="synonym">Sesamum orientale</name>
    <dbReference type="NCBI Taxonomy" id="4182"/>
    <lineage>
        <taxon>Eukaryota</taxon>
        <taxon>Viridiplantae</taxon>
        <taxon>Streptophyta</taxon>
        <taxon>Embryophyta</taxon>
        <taxon>Tracheophyta</taxon>
        <taxon>Spermatophyta</taxon>
        <taxon>Magnoliopsida</taxon>
        <taxon>eudicotyledons</taxon>
        <taxon>Gunneridae</taxon>
        <taxon>Pentapetalae</taxon>
        <taxon>asterids</taxon>
        <taxon>lamiids</taxon>
        <taxon>Lamiales</taxon>
        <taxon>Pedaliaceae</taxon>
        <taxon>Sesamum</taxon>
    </lineage>
</organism>
<dbReference type="Gene3D" id="1.10.510.10">
    <property type="entry name" value="Transferase(Phosphotransferase) domain 1"/>
    <property type="match status" value="1"/>
</dbReference>
<evidence type="ECO:0000256" key="2">
    <source>
        <dbReference type="ARBA" id="ARBA00012513"/>
    </source>
</evidence>
<dbReference type="PROSITE" id="PS00107">
    <property type="entry name" value="PROTEIN_KINASE_ATP"/>
    <property type="match status" value="1"/>
</dbReference>
<feature type="compositionally biased region" description="Polar residues" evidence="18">
    <location>
        <begin position="26"/>
        <end position="42"/>
    </location>
</feature>
<keyword evidence="6" id="KW-0519">Myristate</keyword>
<dbReference type="PROSITE" id="PS50222">
    <property type="entry name" value="EF_HAND_2"/>
    <property type="match status" value="4"/>
</dbReference>
<dbReference type="PROSITE" id="PS50011">
    <property type="entry name" value="PROTEIN_KINASE_DOM"/>
    <property type="match status" value="1"/>
</dbReference>
<evidence type="ECO:0000256" key="7">
    <source>
        <dbReference type="ARBA" id="ARBA00022723"/>
    </source>
</evidence>
<gene>
    <name evidence="22" type="primary">LOC105175346</name>
</gene>
<keyword evidence="3" id="KW-0723">Serine/threonine-protein kinase</keyword>
<feature type="domain" description="EF-hand" evidence="20">
    <location>
        <begin position="466"/>
        <end position="501"/>
    </location>
</feature>
<dbReference type="InterPro" id="IPR050205">
    <property type="entry name" value="CDPK_Ser/Thr_kinases"/>
</dbReference>
<dbReference type="SMART" id="SM00220">
    <property type="entry name" value="S_TKc"/>
    <property type="match status" value="1"/>
</dbReference>
<dbReference type="PROSITE" id="PS00108">
    <property type="entry name" value="PROTEIN_KINASE_ST"/>
    <property type="match status" value="1"/>
</dbReference>
<dbReference type="FunFam" id="1.10.510.10:FF:000056">
    <property type="entry name" value="calcium-dependent protein kinase 1"/>
    <property type="match status" value="1"/>
</dbReference>
<dbReference type="PANTHER" id="PTHR24349">
    <property type="entry name" value="SERINE/THREONINE-PROTEIN KINASE"/>
    <property type="match status" value="1"/>
</dbReference>
<keyword evidence="13" id="KW-0449">Lipoprotein</keyword>
<evidence type="ECO:0000256" key="10">
    <source>
        <dbReference type="ARBA" id="ARBA00022777"/>
    </source>
</evidence>
<evidence type="ECO:0000256" key="14">
    <source>
        <dbReference type="ARBA" id="ARBA00024334"/>
    </source>
</evidence>
<dbReference type="RefSeq" id="XP_011096067.1">
    <property type="nucleotide sequence ID" value="XM_011097765.2"/>
</dbReference>
<evidence type="ECO:0000313" key="21">
    <source>
        <dbReference type="Proteomes" id="UP000504604"/>
    </source>
</evidence>
<comment type="similarity">
    <text evidence="14">Belongs to the protein kinase superfamily. Ser/Thr protein kinase family. CDPK subfamily.</text>
</comment>
<evidence type="ECO:0000256" key="11">
    <source>
        <dbReference type="ARBA" id="ARBA00022837"/>
    </source>
</evidence>
<dbReference type="FunFam" id="1.10.238.10:FF:000015">
    <property type="entry name" value="Calcium-dependent protein kinase 1"/>
    <property type="match status" value="1"/>
</dbReference>
<comment type="catalytic activity">
    <reaction evidence="15">
        <text>L-threonyl-[protein] + ATP = O-phospho-L-threonyl-[protein] + ADP + H(+)</text>
        <dbReference type="Rhea" id="RHEA:46608"/>
        <dbReference type="Rhea" id="RHEA-COMP:11060"/>
        <dbReference type="Rhea" id="RHEA-COMP:11605"/>
        <dbReference type="ChEBI" id="CHEBI:15378"/>
        <dbReference type="ChEBI" id="CHEBI:30013"/>
        <dbReference type="ChEBI" id="CHEBI:30616"/>
        <dbReference type="ChEBI" id="CHEBI:61977"/>
        <dbReference type="ChEBI" id="CHEBI:456216"/>
        <dbReference type="EC" id="2.7.11.1"/>
    </reaction>
</comment>
<evidence type="ECO:0000256" key="9">
    <source>
        <dbReference type="ARBA" id="ARBA00022741"/>
    </source>
</evidence>
<protein>
    <recommendedName>
        <fullName evidence="2">non-specific serine/threonine protein kinase</fullName>
        <ecNumber evidence="2">2.7.11.1</ecNumber>
    </recommendedName>
</protein>
<dbReference type="Gramene" id="SIN_1007001.t">
    <property type="protein sequence ID" value="SIN_1007001.t"/>
    <property type="gene ID" value="SIN_1007001"/>
</dbReference>
<keyword evidence="11" id="KW-0106">Calcium</keyword>
<sequence length="541" mass="61008">MGGCCSKNEPSTRDINGYRSGGAGNTGYQQSHQYQKPSTQYTPQPERHHHPTPPTQPHPPIPAPHGPAPQPQNAVQKLEHNNILGKPFEDVKSKYTIGKELGRGQFGVTYSCTEIATGQQYACKSILKRKLVSKNDKEDMKREVHIMQHLSGQPNIVEFKGAFEDRNSVHLVMELCGGGELFDRIIAQGHYSEKAAADLCRQIVNVVHHCHFMGVMHRDLKPENFLLSRKDEKAMLKATDFGLSVFIEEGKVYRDIVGSAYYVAPEVLRRSYGKEIDVWSAGVILYILLSGVPPFWAENEKGIFDAILKEEVDFDSQPWPSISNSAKDLVRKMLTKDPKRRITSAQVLEHPWIKGQASDKPIDSAVLSRMKQFRAMNKLKKLALKVIAQSLSEEEIKGLKAMFTNIDTDRSGTITYEELKSGLARLGSKLSEAEVKQLMEAADVDGNGTIDYIEFITATMHRHKLERDEHLFKAFQFFDKDSSGYITRDELETAMKEYGMGDEATIKEIISEVDTDNDGRINYEEFCAMMRSGTQQQVKLF</sequence>
<evidence type="ECO:0000259" key="20">
    <source>
        <dbReference type="PROSITE" id="PS50222"/>
    </source>
</evidence>
<dbReference type="SUPFAM" id="SSF56112">
    <property type="entry name" value="Protein kinase-like (PK-like)"/>
    <property type="match status" value="1"/>
</dbReference>
<dbReference type="AlphaFoldDB" id="A0A6I9UNG0"/>
<dbReference type="GO" id="GO:0005509">
    <property type="term" value="F:calcium ion binding"/>
    <property type="evidence" value="ECO:0007669"/>
    <property type="project" value="InterPro"/>
</dbReference>
<evidence type="ECO:0000256" key="6">
    <source>
        <dbReference type="ARBA" id="ARBA00022707"/>
    </source>
</evidence>
<dbReference type="EC" id="2.7.11.1" evidence="2"/>
<evidence type="ECO:0000256" key="4">
    <source>
        <dbReference type="ARBA" id="ARBA00022553"/>
    </source>
</evidence>
<keyword evidence="5" id="KW-0808">Transferase</keyword>
<dbReference type="GeneID" id="105175346"/>
<dbReference type="Pfam" id="PF00069">
    <property type="entry name" value="Pkinase"/>
    <property type="match status" value="1"/>
</dbReference>
<dbReference type="InterPro" id="IPR002048">
    <property type="entry name" value="EF_hand_dom"/>
</dbReference>
<dbReference type="OrthoDB" id="40902at2759"/>
<reference evidence="22" key="1">
    <citation type="submission" date="2025-08" db="UniProtKB">
        <authorList>
            <consortium name="RefSeq"/>
        </authorList>
    </citation>
    <scope>IDENTIFICATION</scope>
</reference>
<dbReference type="PROSITE" id="PS00018">
    <property type="entry name" value="EF_HAND_1"/>
    <property type="match status" value="4"/>
</dbReference>
<evidence type="ECO:0000256" key="5">
    <source>
        <dbReference type="ARBA" id="ARBA00022679"/>
    </source>
</evidence>
<dbReference type="CDD" id="cd05117">
    <property type="entry name" value="STKc_CAMK"/>
    <property type="match status" value="1"/>
</dbReference>
<evidence type="ECO:0000256" key="13">
    <source>
        <dbReference type="ARBA" id="ARBA00023288"/>
    </source>
</evidence>
<dbReference type="InterPro" id="IPR008271">
    <property type="entry name" value="Ser/Thr_kinase_AS"/>
</dbReference>
<dbReference type="GO" id="GO:0005524">
    <property type="term" value="F:ATP binding"/>
    <property type="evidence" value="ECO:0007669"/>
    <property type="project" value="UniProtKB-UniRule"/>
</dbReference>
<feature type="region of interest" description="Disordered" evidence="18">
    <location>
        <begin position="1"/>
        <end position="73"/>
    </location>
</feature>
<keyword evidence="12 17" id="KW-0067">ATP-binding</keyword>
<comment type="catalytic activity">
    <reaction evidence="16">
        <text>L-seryl-[protein] + ATP = O-phospho-L-seryl-[protein] + ADP + H(+)</text>
        <dbReference type="Rhea" id="RHEA:17989"/>
        <dbReference type="Rhea" id="RHEA-COMP:9863"/>
        <dbReference type="Rhea" id="RHEA-COMP:11604"/>
        <dbReference type="ChEBI" id="CHEBI:15378"/>
        <dbReference type="ChEBI" id="CHEBI:29999"/>
        <dbReference type="ChEBI" id="CHEBI:30616"/>
        <dbReference type="ChEBI" id="CHEBI:83421"/>
        <dbReference type="ChEBI" id="CHEBI:456216"/>
        <dbReference type="EC" id="2.7.11.1"/>
    </reaction>
</comment>
<dbReference type="InterPro" id="IPR018247">
    <property type="entry name" value="EF_Hand_1_Ca_BS"/>
</dbReference>
<evidence type="ECO:0000256" key="15">
    <source>
        <dbReference type="ARBA" id="ARBA00047899"/>
    </source>
</evidence>
<dbReference type="FunCoup" id="A0A6I9UNG0">
    <property type="interactions" value="2605"/>
</dbReference>
<evidence type="ECO:0000256" key="1">
    <source>
        <dbReference type="ARBA" id="ARBA00005354"/>
    </source>
</evidence>
<accession>A0A6I9UNG0</accession>
<dbReference type="Gene3D" id="3.30.200.20">
    <property type="entry name" value="Phosphorylase Kinase, domain 1"/>
    <property type="match status" value="1"/>
</dbReference>
<dbReference type="SMART" id="SM00054">
    <property type="entry name" value="EFh"/>
    <property type="match status" value="4"/>
</dbReference>
<feature type="domain" description="EF-hand" evidence="20">
    <location>
        <begin position="502"/>
        <end position="536"/>
    </location>
</feature>
<dbReference type="InterPro" id="IPR017441">
    <property type="entry name" value="Protein_kinase_ATP_BS"/>
</dbReference>
<evidence type="ECO:0000256" key="17">
    <source>
        <dbReference type="PROSITE-ProRule" id="PRU10141"/>
    </source>
</evidence>
<name>A0A6I9UNG0_SESIN</name>
<keyword evidence="4" id="KW-0597">Phosphoprotein</keyword>
<dbReference type="SUPFAM" id="SSF47473">
    <property type="entry name" value="EF-hand"/>
    <property type="match status" value="1"/>
</dbReference>
<feature type="domain" description="EF-hand" evidence="20">
    <location>
        <begin position="394"/>
        <end position="429"/>
    </location>
</feature>
<keyword evidence="7" id="KW-0479">Metal-binding</keyword>
<evidence type="ECO:0000313" key="22">
    <source>
        <dbReference type="RefSeq" id="XP_011096067.1"/>
    </source>
</evidence>
<dbReference type="InterPro" id="IPR011009">
    <property type="entry name" value="Kinase-like_dom_sf"/>
</dbReference>
<evidence type="ECO:0000259" key="19">
    <source>
        <dbReference type="PROSITE" id="PS50011"/>
    </source>
</evidence>
<dbReference type="Gene3D" id="1.10.238.10">
    <property type="entry name" value="EF-hand"/>
    <property type="match status" value="1"/>
</dbReference>
<evidence type="ECO:0000256" key="3">
    <source>
        <dbReference type="ARBA" id="ARBA00022527"/>
    </source>
</evidence>
<evidence type="ECO:0000256" key="18">
    <source>
        <dbReference type="SAM" id="MobiDB-lite"/>
    </source>
</evidence>
<dbReference type="KEGG" id="sind:105175346"/>
<feature type="compositionally biased region" description="Pro residues" evidence="18">
    <location>
        <begin position="52"/>
        <end position="70"/>
    </location>
</feature>
<proteinExistence type="inferred from homology"/>
<keyword evidence="9 17" id="KW-0547">Nucleotide-binding</keyword>
<feature type="domain" description="Protein kinase" evidence="19">
    <location>
        <begin position="95"/>
        <end position="353"/>
    </location>
</feature>
<dbReference type="InterPro" id="IPR000719">
    <property type="entry name" value="Prot_kinase_dom"/>
</dbReference>
<keyword evidence="21" id="KW-1185">Reference proteome</keyword>
<dbReference type="Pfam" id="PF13499">
    <property type="entry name" value="EF-hand_7"/>
    <property type="match status" value="2"/>
</dbReference>
<dbReference type="GO" id="GO:0004674">
    <property type="term" value="F:protein serine/threonine kinase activity"/>
    <property type="evidence" value="ECO:0007669"/>
    <property type="project" value="UniProtKB-KW"/>
</dbReference>
<feature type="binding site" evidence="17">
    <location>
        <position position="128"/>
    </location>
    <ligand>
        <name>ATP</name>
        <dbReference type="ChEBI" id="CHEBI:30616"/>
    </ligand>
</feature>
<dbReference type="CDD" id="cd00051">
    <property type="entry name" value="EFh"/>
    <property type="match status" value="1"/>
</dbReference>